<dbReference type="OrthoDB" id="2623652at2"/>
<dbReference type="AlphaFoldDB" id="A0A1I6FGR8"/>
<name>A0A1I6FGR8_9PSEU</name>
<dbReference type="Pfam" id="PF08570">
    <property type="entry name" value="DUF1761"/>
    <property type="match status" value="1"/>
</dbReference>
<keyword evidence="3" id="KW-1185">Reference proteome</keyword>
<dbReference type="InterPro" id="IPR013879">
    <property type="entry name" value="DUF1761"/>
</dbReference>
<dbReference type="STRING" id="84724.SAMN04488564_11770"/>
<dbReference type="RefSeq" id="WP_093605589.1">
    <property type="nucleotide sequence ID" value="NZ_FOYL01000017.1"/>
</dbReference>
<proteinExistence type="predicted"/>
<dbReference type="EMBL" id="FOYL01000017">
    <property type="protein sequence ID" value="SFR29146.1"/>
    <property type="molecule type" value="Genomic_DNA"/>
</dbReference>
<keyword evidence="1" id="KW-0812">Transmembrane</keyword>
<protein>
    <recommendedName>
        <fullName evidence="4">DUF1761 domain-containing protein</fullName>
    </recommendedName>
</protein>
<evidence type="ECO:0000256" key="1">
    <source>
        <dbReference type="SAM" id="Phobius"/>
    </source>
</evidence>
<reference evidence="3" key="1">
    <citation type="submission" date="2016-10" db="EMBL/GenBank/DDBJ databases">
        <authorList>
            <person name="Varghese N."/>
            <person name="Submissions S."/>
        </authorList>
    </citation>
    <scope>NUCLEOTIDE SEQUENCE [LARGE SCALE GENOMIC DNA]</scope>
    <source>
        <strain evidence="3">DSM 44232</strain>
    </source>
</reference>
<evidence type="ECO:0000313" key="3">
    <source>
        <dbReference type="Proteomes" id="UP000198583"/>
    </source>
</evidence>
<keyword evidence="1" id="KW-1133">Transmembrane helix</keyword>
<organism evidence="2 3">
    <name type="scientific">Lentzea waywayandensis</name>
    <dbReference type="NCBI Taxonomy" id="84724"/>
    <lineage>
        <taxon>Bacteria</taxon>
        <taxon>Bacillati</taxon>
        <taxon>Actinomycetota</taxon>
        <taxon>Actinomycetes</taxon>
        <taxon>Pseudonocardiales</taxon>
        <taxon>Pseudonocardiaceae</taxon>
        <taxon>Lentzea</taxon>
    </lineage>
</organism>
<evidence type="ECO:0000313" key="2">
    <source>
        <dbReference type="EMBL" id="SFR29146.1"/>
    </source>
</evidence>
<sequence>MFAVLSEINWIAVVVSTVALAGLGAGYFMFAIPRQYASALGRENAPAPERRTIDGVGPLVCTVVNVLTSALLFAALGITSVGDALVFGVIVGAGYLVAMTFNIAINPNFPHPLRYGLLNAPYFIVGSIVTSLALVLI</sequence>
<accession>A0A1I6FGR8</accession>
<feature type="transmembrane region" description="Helical" evidence="1">
    <location>
        <begin position="84"/>
        <end position="105"/>
    </location>
</feature>
<gene>
    <name evidence="2" type="ORF">SAMN04488564_11770</name>
</gene>
<feature type="transmembrane region" description="Helical" evidence="1">
    <location>
        <begin position="12"/>
        <end position="32"/>
    </location>
</feature>
<feature type="transmembrane region" description="Helical" evidence="1">
    <location>
        <begin position="53"/>
        <end position="78"/>
    </location>
</feature>
<dbReference type="Proteomes" id="UP000198583">
    <property type="component" value="Unassembled WGS sequence"/>
</dbReference>
<evidence type="ECO:0008006" key="4">
    <source>
        <dbReference type="Google" id="ProtNLM"/>
    </source>
</evidence>
<keyword evidence="1" id="KW-0472">Membrane</keyword>
<feature type="transmembrane region" description="Helical" evidence="1">
    <location>
        <begin position="117"/>
        <end position="136"/>
    </location>
</feature>